<dbReference type="EMBL" id="JARKHS020031048">
    <property type="protein sequence ID" value="KAK8761533.1"/>
    <property type="molecule type" value="Genomic_DNA"/>
</dbReference>
<reference evidence="1 2" key="1">
    <citation type="journal article" date="2023" name="Arcadia Sci">
        <title>De novo assembly of a long-read Amblyomma americanum tick genome.</title>
        <authorList>
            <person name="Chou S."/>
            <person name="Poskanzer K.E."/>
            <person name="Rollins M."/>
            <person name="Thuy-Boun P.S."/>
        </authorList>
    </citation>
    <scope>NUCLEOTIDE SEQUENCE [LARGE SCALE GENOMIC DNA]</scope>
    <source>
        <strain evidence="1">F_SG_1</strain>
        <tissue evidence="1">Salivary glands</tissue>
    </source>
</reference>
<evidence type="ECO:0000313" key="2">
    <source>
        <dbReference type="Proteomes" id="UP001321473"/>
    </source>
</evidence>
<dbReference type="Proteomes" id="UP001321473">
    <property type="component" value="Unassembled WGS sequence"/>
</dbReference>
<name>A0AAQ4DGE3_AMBAM</name>
<organism evidence="1 2">
    <name type="scientific">Amblyomma americanum</name>
    <name type="common">Lone star tick</name>
    <dbReference type="NCBI Taxonomy" id="6943"/>
    <lineage>
        <taxon>Eukaryota</taxon>
        <taxon>Metazoa</taxon>
        <taxon>Ecdysozoa</taxon>
        <taxon>Arthropoda</taxon>
        <taxon>Chelicerata</taxon>
        <taxon>Arachnida</taxon>
        <taxon>Acari</taxon>
        <taxon>Parasitiformes</taxon>
        <taxon>Ixodida</taxon>
        <taxon>Ixodoidea</taxon>
        <taxon>Ixodidae</taxon>
        <taxon>Amblyomminae</taxon>
        <taxon>Amblyomma</taxon>
    </lineage>
</organism>
<keyword evidence="2" id="KW-1185">Reference proteome</keyword>
<comment type="caution">
    <text evidence="1">The sequence shown here is derived from an EMBL/GenBank/DDBJ whole genome shotgun (WGS) entry which is preliminary data.</text>
</comment>
<protein>
    <submittedName>
        <fullName evidence="1">Uncharacterized protein</fullName>
    </submittedName>
</protein>
<dbReference type="AlphaFoldDB" id="A0AAQ4DGE3"/>
<evidence type="ECO:0000313" key="1">
    <source>
        <dbReference type="EMBL" id="KAK8761533.1"/>
    </source>
</evidence>
<proteinExistence type="predicted"/>
<sequence length="114" mass="12996">MISELQQSNSRQQKGFNLALPQMKTWLVMAMQHSRTMYQYQSRAVTLLDEIMNPGVDFTLVRVSDADDDASIQDRFCAIPWMQGPRPLVDRCWGRRLGLRISRVAQPNGSITPG</sequence>
<accession>A0AAQ4DGE3</accession>
<gene>
    <name evidence="1" type="ORF">V5799_027204</name>
</gene>